<dbReference type="PANTHER" id="PTHR36795">
    <property type="entry name" value="OS01G0938400 PROTEIN"/>
    <property type="match status" value="1"/>
</dbReference>
<proteinExistence type="predicted"/>
<dbReference type="AlphaFoldDB" id="A0A2N9IW31"/>
<gene>
    <name evidence="1" type="ORF">FSB_LOCUS56356</name>
</gene>
<accession>A0A2N9IW31</accession>
<name>A0A2N9IW31_FAGSY</name>
<sequence length="127" mass="15130">MASKQFSYYRLNHEIGLFDEESKEDRAFRNIRRWSKIGRLLGRRRPKVQIPGLRRFTRKRKRFFTRLKVSWGKTLKRLKNGQAHMSDLFGGNCLFMQLNYTTPFRCGDRPYMGHGLHGMPSRHGRIA</sequence>
<dbReference type="PANTHER" id="PTHR36795:SF3">
    <property type="match status" value="1"/>
</dbReference>
<reference evidence="1" key="1">
    <citation type="submission" date="2018-02" db="EMBL/GenBank/DDBJ databases">
        <authorList>
            <person name="Cohen D.B."/>
            <person name="Kent A.D."/>
        </authorList>
    </citation>
    <scope>NUCLEOTIDE SEQUENCE</scope>
</reference>
<organism evidence="1">
    <name type="scientific">Fagus sylvatica</name>
    <name type="common">Beechnut</name>
    <dbReference type="NCBI Taxonomy" id="28930"/>
    <lineage>
        <taxon>Eukaryota</taxon>
        <taxon>Viridiplantae</taxon>
        <taxon>Streptophyta</taxon>
        <taxon>Embryophyta</taxon>
        <taxon>Tracheophyta</taxon>
        <taxon>Spermatophyta</taxon>
        <taxon>Magnoliopsida</taxon>
        <taxon>eudicotyledons</taxon>
        <taxon>Gunneridae</taxon>
        <taxon>Pentapetalae</taxon>
        <taxon>rosids</taxon>
        <taxon>fabids</taxon>
        <taxon>Fagales</taxon>
        <taxon>Fagaceae</taxon>
        <taxon>Fagus</taxon>
    </lineage>
</organism>
<evidence type="ECO:0000313" key="1">
    <source>
        <dbReference type="EMBL" id="SPD28474.1"/>
    </source>
</evidence>
<dbReference type="EMBL" id="OIVN01006233">
    <property type="protein sequence ID" value="SPD28474.1"/>
    <property type="molecule type" value="Genomic_DNA"/>
</dbReference>
<protein>
    <submittedName>
        <fullName evidence="1">Uncharacterized protein</fullName>
    </submittedName>
</protein>